<dbReference type="NCBIfam" id="TIGR04183">
    <property type="entry name" value="Por_Secre_tail"/>
    <property type="match status" value="1"/>
</dbReference>
<dbReference type="NCBIfam" id="NF012200">
    <property type="entry name" value="choice_anch_D"/>
    <property type="match status" value="2"/>
</dbReference>
<dbReference type="Gene3D" id="2.60.40.10">
    <property type="entry name" value="Immunoglobulins"/>
    <property type="match status" value="9"/>
</dbReference>
<dbReference type="CDD" id="cd00603">
    <property type="entry name" value="IPT_PCSR"/>
    <property type="match status" value="2"/>
</dbReference>
<feature type="domain" description="IPT/TIG" evidence="1">
    <location>
        <begin position="865"/>
        <end position="954"/>
    </location>
</feature>
<dbReference type="SMART" id="SM00429">
    <property type="entry name" value="IPT"/>
    <property type="match status" value="6"/>
</dbReference>
<dbReference type="InterPro" id="IPR014756">
    <property type="entry name" value="Ig_E-set"/>
</dbReference>
<dbReference type="RefSeq" id="WP_123131669.1">
    <property type="nucleotide sequence ID" value="NZ_RJJE01000002.1"/>
</dbReference>
<dbReference type="InterPro" id="IPR026444">
    <property type="entry name" value="Secre_tail"/>
</dbReference>
<sequence length="1138" mass="119531">MEKHLLRSKSSGKRNASRVWLFIAVLLYGLMPMLQAQAQVTSLPTLHYGRWDNSTPTLPYPSGWSQNGLATDPSVNLGPSTNNALNTRSAGFDGTGDFIKINLSGLPASIIPGELSFYIAYRYTGTGTALYDGTFVVEESETDGNYSPIASYTTLVRQINSSGDGEEKKVNIKPSTKFVRLRLATNLQTNGAVLIDRVSIAEATPPPPSAPEINVIPGSSAQGGSSSYTFADQNLNVVSAPVTFTIQNTGPAALSVTTPITISGTDPSQFQITKQPDASIPAGGSSTFEVAFKPTSVLTKTATISIINDDATENPYTINLTGKGVLLAPTISSFEPNAASVGTTITIKGSNLTNTNNVVFESNKTVVPKVLDDNTLTATVPAGAVSGLVKLTYNNNSQSSTSTASFTVQAPEIDVTPGSNSQGGSSAQAFGERNINTTSAPFTFTIHNTGNVPLTLTTPLALRGTDANQFQITKQPDASIPAGGSSTFEVAFKPTSVSAKTANILIANNDANENPYSINLSGTGVLLPPTISSFEPNAAAVGNTILIKGSNLVNTTSVIFENGKTATYTVVDDNTLTATVPAGAATGTVKLSYNNFSQTTTSIAVFTVISAPIITDFSPKSGPVGTVVTITGSNFWVDGNVYFKDASGEYIYADNYEYVSTTEVRATVPADAASDFIAVDGESGLTETATKFTVTVPAPVIATVDPNAGPVGTIVYVQGSNLKGIQSITFGGTLATEYDDTDENNLIVIVPEGAVSGNMIVTTAGGAAQTNFTVTVPTPIITDFSPKFGPAGTVVTITGANFWVDGNVYFKDASGNYIYADNYEFISENEVRATVPADAATDFIAVDGEYGLTETDSKFTMIVPAPVINNVEPNAGPAGTVVTITGTDLSRVLSVSFKNTPAQFEETAEGLVTIVPEAATEGPIIVKTAGGTAEMNFFVLTTTLPVELVDFTATPASNAVMLSWKTATEKNNAYFEVQASANPKREEFKTVKRVESKVTNSSSLTSYEIEDRTPAKSTTTYYRLKQVDLDGSVEYSKTIAVARTAAAATPAATPVTVYPNPFDDRSNLTIEVTAEQAGQLNVVLYYVTGKKAFERSFNVESGISTIELPVNTASIGAGMYILSTELNGQTTTTRVVKK</sequence>
<comment type="caution">
    <text evidence="2">The sequence shown here is derived from an EMBL/GenBank/DDBJ whole genome shotgun (WGS) entry which is preliminary data.</text>
</comment>
<dbReference type="Pfam" id="PF01833">
    <property type="entry name" value="TIG"/>
    <property type="match status" value="6"/>
</dbReference>
<evidence type="ECO:0000259" key="1">
    <source>
        <dbReference type="SMART" id="SM00429"/>
    </source>
</evidence>
<gene>
    <name evidence="2" type="ORF">EFA69_03335</name>
</gene>
<evidence type="ECO:0000313" key="3">
    <source>
        <dbReference type="Proteomes" id="UP000271010"/>
    </source>
</evidence>
<keyword evidence="3" id="KW-1185">Reference proteome</keyword>
<organism evidence="2 3">
    <name type="scientific">Rufibacter immobilis</name>
    <dbReference type="NCBI Taxonomy" id="1348778"/>
    <lineage>
        <taxon>Bacteria</taxon>
        <taxon>Pseudomonadati</taxon>
        <taxon>Bacteroidota</taxon>
        <taxon>Cytophagia</taxon>
        <taxon>Cytophagales</taxon>
        <taxon>Hymenobacteraceae</taxon>
        <taxon>Rufibacter</taxon>
    </lineage>
</organism>
<accession>A0A3M9N3P4</accession>
<protein>
    <submittedName>
        <fullName evidence="2">Choice-of-anchor D domain-containing protein</fullName>
    </submittedName>
</protein>
<feature type="domain" description="IPT/TIG" evidence="1">
    <location>
        <begin position="778"/>
        <end position="862"/>
    </location>
</feature>
<evidence type="ECO:0000313" key="2">
    <source>
        <dbReference type="EMBL" id="RNI32369.1"/>
    </source>
</evidence>
<feature type="domain" description="IPT/TIG" evidence="1">
    <location>
        <begin position="611"/>
        <end position="695"/>
    </location>
</feature>
<feature type="domain" description="IPT/TIG" evidence="1">
    <location>
        <begin position="528"/>
        <end position="609"/>
    </location>
</feature>
<dbReference type="CDD" id="cd00102">
    <property type="entry name" value="IPT"/>
    <property type="match status" value="2"/>
</dbReference>
<dbReference type="EMBL" id="RJJE01000002">
    <property type="protein sequence ID" value="RNI32369.1"/>
    <property type="molecule type" value="Genomic_DNA"/>
</dbReference>
<dbReference type="OrthoDB" id="1110382at2"/>
<proteinExistence type="predicted"/>
<name>A0A3M9N3P4_9BACT</name>
<dbReference type="SUPFAM" id="SSF81296">
    <property type="entry name" value="E set domains"/>
    <property type="match status" value="6"/>
</dbReference>
<feature type="domain" description="IPT/TIG" evidence="1">
    <location>
        <begin position="698"/>
        <end position="775"/>
    </location>
</feature>
<dbReference type="InterPro" id="IPR013783">
    <property type="entry name" value="Ig-like_fold"/>
</dbReference>
<dbReference type="AlphaFoldDB" id="A0A3M9N3P4"/>
<dbReference type="Proteomes" id="UP000271010">
    <property type="component" value="Unassembled WGS sequence"/>
</dbReference>
<reference evidence="2 3" key="1">
    <citation type="submission" date="2018-11" db="EMBL/GenBank/DDBJ databases">
        <title>Rufibacter latericius sp. nov., isolated from water in Baiyang Lake.</title>
        <authorList>
            <person name="Yang Y."/>
        </authorList>
    </citation>
    <scope>NUCLEOTIDE SEQUENCE [LARGE SCALE GENOMIC DNA]</scope>
    <source>
        <strain evidence="2 3">MCC P1</strain>
    </source>
</reference>
<dbReference type="InterPro" id="IPR002909">
    <property type="entry name" value="IPT_dom"/>
</dbReference>
<feature type="domain" description="IPT/TIG" evidence="1">
    <location>
        <begin position="328"/>
        <end position="409"/>
    </location>
</feature>